<sequence>MVNDNGLYPELGALKKPMPKGASATDAISIADSTGSTDSRKVSKSKPRHVVVADSEDEGEPVEPLRHQALNIQANAGPSRPQTTVKTTPYQIPLAIPIHNTIKDSREEVFEFRGLDQTYDPRLSQEEAQKALQDLVAEAYNGDIEEEISMEDAIVDGFREGITLLPHQVIGRKWMADRESGKKYGGLLADDMGLGKTIQTLTRIVEGLPSKADMKSGFSRATLVVCPVAVVSQWASEVKKMTNGLKVVEHHGPSRTTDPSVLANAHVVVTSYSIVSSEHATYEPPIKDESKKSKKKQSTLDDSDDDSDDSTVGRTLKKKALKKKDALFRVKWWRIVLDEAHNIKNRSTKAAVGCCALDAKYRWCLTGTPMQNNVEELYSLIKFLRLKPLSDWATFKAQVAQPIKNDRPIRAMKRLQVVLKVVMLRRTKTTILNGKPLLDLPDRIVKEVHCEFDAQEKSFYETVEERVRESVEKLQAKGEMGKAYTSMLVLLLRMRQACNHPSLIMQDYKKDKEAVDPKAAKDNNDDLTDDLADMLGGLGLSGAKHCQVCQVELKASNKGEGENCIDCDDIVRKSRRKSTTSSDLPPDSAKTRKVMSILSEIAQKEGGEKTIIFSQFTSMLDLLEPFLTDQGIRYVRYDGSMTKAKREEALDKIKDSTRTKVILISFKAGSTGLNLTCCNNVILVDMWWNPALEDQAFDRAHRLGQTKNVTIYKLSVPNTVEERILELQEKKRALASAALSGDKLKNMRLGMDEMMKLFGTHGDHDDVDED</sequence>
<keyword evidence="2" id="KW-0378">Hydrolase</keyword>
<dbReference type="PROSITE" id="PS51192">
    <property type="entry name" value="HELICASE_ATP_BIND_1"/>
    <property type="match status" value="1"/>
</dbReference>
<dbReference type="CDD" id="cd18008">
    <property type="entry name" value="DEXDc_SHPRH-like"/>
    <property type="match status" value="1"/>
</dbReference>
<dbReference type="CDD" id="cd18793">
    <property type="entry name" value="SF2_C_SNF"/>
    <property type="match status" value="1"/>
</dbReference>
<dbReference type="InterPro" id="IPR027417">
    <property type="entry name" value="P-loop_NTPase"/>
</dbReference>
<feature type="domain" description="Helicase C-terminal" evidence="6">
    <location>
        <begin position="593"/>
        <end position="755"/>
    </location>
</feature>
<evidence type="ECO:0008006" key="9">
    <source>
        <dbReference type="Google" id="ProtNLM"/>
    </source>
</evidence>
<feature type="compositionally biased region" description="Low complexity" evidence="4">
    <location>
        <begin position="22"/>
        <end position="34"/>
    </location>
</feature>
<keyword evidence="1" id="KW-0547">Nucleotide-binding</keyword>
<dbReference type="SUPFAM" id="SSF52540">
    <property type="entry name" value="P-loop containing nucleoside triphosphate hydrolases"/>
    <property type="match status" value="2"/>
</dbReference>
<feature type="region of interest" description="Disordered" evidence="4">
    <location>
        <begin position="280"/>
        <end position="312"/>
    </location>
</feature>
<dbReference type="GO" id="GO:0005634">
    <property type="term" value="C:nucleus"/>
    <property type="evidence" value="ECO:0007669"/>
    <property type="project" value="TreeGrafter"/>
</dbReference>
<organism evidence="7 8">
    <name type="scientific">Antrodiella citrinella</name>
    <dbReference type="NCBI Taxonomy" id="2447956"/>
    <lineage>
        <taxon>Eukaryota</taxon>
        <taxon>Fungi</taxon>
        <taxon>Dikarya</taxon>
        <taxon>Basidiomycota</taxon>
        <taxon>Agaricomycotina</taxon>
        <taxon>Agaricomycetes</taxon>
        <taxon>Polyporales</taxon>
        <taxon>Steccherinaceae</taxon>
        <taxon>Antrodiella</taxon>
    </lineage>
</organism>
<dbReference type="GO" id="GO:0008094">
    <property type="term" value="F:ATP-dependent activity, acting on DNA"/>
    <property type="evidence" value="ECO:0007669"/>
    <property type="project" value="TreeGrafter"/>
</dbReference>
<proteinExistence type="predicted"/>
<evidence type="ECO:0000313" key="7">
    <source>
        <dbReference type="EMBL" id="THH29503.1"/>
    </source>
</evidence>
<name>A0A4V3XIK8_9APHY</name>
<dbReference type="Pfam" id="PF00271">
    <property type="entry name" value="Helicase_C"/>
    <property type="match status" value="1"/>
</dbReference>
<evidence type="ECO:0000256" key="3">
    <source>
        <dbReference type="ARBA" id="ARBA00022840"/>
    </source>
</evidence>
<dbReference type="InterPro" id="IPR000330">
    <property type="entry name" value="SNF2_N"/>
</dbReference>
<dbReference type="Proteomes" id="UP000308730">
    <property type="component" value="Unassembled WGS sequence"/>
</dbReference>
<feature type="region of interest" description="Disordered" evidence="4">
    <location>
        <begin position="1"/>
        <end position="61"/>
    </location>
</feature>
<comment type="caution">
    <text evidence="7">The sequence shown here is derived from an EMBL/GenBank/DDBJ whole genome shotgun (WGS) entry which is preliminary data.</text>
</comment>
<dbReference type="PANTHER" id="PTHR45626:SF14">
    <property type="entry name" value="ATP-DEPENDENT DNA HELICASE (EUROFUNG)"/>
    <property type="match status" value="1"/>
</dbReference>
<evidence type="ECO:0000259" key="6">
    <source>
        <dbReference type="PROSITE" id="PS51194"/>
    </source>
</evidence>
<keyword evidence="8" id="KW-1185">Reference proteome</keyword>
<evidence type="ECO:0000256" key="2">
    <source>
        <dbReference type="ARBA" id="ARBA00022801"/>
    </source>
</evidence>
<evidence type="ECO:0000256" key="4">
    <source>
        <dbReference type="SAM" id="MobiDB-lite"/>
    </source>
</evidence>
<dbReference type="InterPro" id="IPR014001">
    <property type="entry name" value="Helicase_ATP-bd"/>
</dbReference>
<feature type="domain" description="Helicase ATP-binding" evidence="5">
    <location>
        <begin position="177"/>
        <end position="387"/>
    </location>
</feature>
<dbReference type="Gene3D" id="3.40.50.300">
    <property type="entry name" value="P-loop containing nucleotide triphosphate hydrolases"/>
    <property type="match status" value="1"/>
</dbReference>
<dbReference type="InterPro" id="IPR001650">
    <property type="entry name" value="Helicase_C-like"/>
</dbReference>
<evidence type="ECO:0000256" key="1">
    <source>
        <dbReference type="ARBA" id="ARBA00022741"/>
    </source>
</evidence>
<dbReference type="InterPro" id="IPR038718">
    <property type="entry name" value="SNF2-like_sf"/>
</dbReference>
<dbReference type="SMART" id="SM00490">
    <property type="entry name" value="HELICc"/>
    <property type="match status" value="1"/>
</dbReference>
<dbReference type="GO" id="GO:0016787">
    <property type="term" value="F:hydrolase activity"/>
    <property type="evidence" value="ECO:0007669"/>
    <property type="project" value="UniProtKB-KW"/>
</dbReference>
<dbReference type="PROSITE" id="PS51194">
    <property type="entry name" value="HELICASE_CTER"/>
    <property type="match status" value="1"/>
</dbReference>
<dbReference type="OrthoDB" id="423559at2759"/>
<dbReference type="EMBL" id="SGPM01000121">
    <property type="protein sequence ID" value="THH29503.1"/>
    <property type="molecule type" value="Genomic_DNA"/>
</dbReference>
<dbReference type="Pfam" id="PF00176">
    <property type="entry name" value="SNF2-rel_dom"/>
    <property type="match status" value="1"/>
</dbReference>
<keyword evidence="3" id="KW-0067">ATP-binding</keyword>
<dbReference type="AlphaFoldDB" id="A0A4V3XIK8"/>
<dbReference type="InterPro" id="IPR050628">
    <property type="entry name" value="SNF2_RAD54_helicase_TF"/>
</dbReference>
<evidence type="ECO:0000259" key="5">
    <source>
        <dbReference type="PROSITE" id="PS51192"/>
    </source>
</evidence>
<reference evidence="7 8" key="1">
    <citation type="submission" date="2019-02" db="EMBL/GenBank/DDBJ databases">
        <title>Genome sequencing of the rare red list fungi Antrodiella citrinella (Flaviporus citrinellus).</title>
        <authorList>
            <person name="Buettner E."/>
            <person name="Kellner H."/>
        </authorList>
    </citation>
    <scope>NUCLEOTIDE SEQUENCE [LARGE SCALE GENOMIC DNA]</scope>
    <source>
        <strain evidence="7 8">DSM 108506</strain>
    </source>
</reference>
<dbReference type="SMART" id="SM00487">
    <property type="entry name" value="DEXDc"/>
    <property type="match status" value="1"/>
</dbReference>
<dbReference type="InterPro" id="IPR049730">
    <property type="entry name" value="SNF2/RAD54-like_C"/>
</dbReference>
<evidence type="ECO:0000313" key="8">
    <source>
        <dbReference type="Proteomes" id="UP000308730"/>
    </source>
</evidence>
<accession>A0A4V3XIK8</accession>
<protein>
    <recommendedName>
        <fullName evidence="9">Helicase ATP-binding domain-containing protein</fullName>
    </recommendedName>
</protein>
<dbReference type="Gene3D" id="3.40.50.10810">
    <property type="entry name" value="Tandem AAA-ATPase domain"/>
    <property type="match status" value="1"/>
</dbReference>
<dbReference type="GO" id="GO:0005524">
    <property type="term" value="F:ATP binding"/>
    <property type="evidence" value="ECO:0007669"/>
    <property type="project" value="UniProtKB-KW"/>
</dbReference>
<gene>
    <name evidence="7" type="ORF">EUX98_g4700</name>
</gene>
<dbReference type="GO" id="GO:0006281">
    <property type="term" value="P:DNA repair"/>
    <property type="evidence" value="ECO:0007669"/>
    <property type="project" value="TreeGrafter"/>
</dbReference>
<dbReference type="PANTHER" id="PTHR45626">
    <property type="entry name" value="TRANSCRIPTION TERMINATION FACTOR 2-RELATED"/>
    <property type="match status" value="1"/>
</dbReference>